<keyword evidence="3" id="KW-1185">Reference proteome</keyword>
<dbReference type="AlphaFoldDB" id="A0A6A6D4Q5"/>
<evidence type="ECO:0000313" key="2">
    <source>
        <dbReference type="EMBL" id="KAF2174367.1"/>
    </source>
</evidence>
<feature type="compositionally biased region" description="Basic residues" evidence="1">
    <location>
        <begin position="7"/>
        <end position="19"/>
    </location>
</feature>
<organism evidence="2 3">
    <name type="scientific">Zopfia rhizophila CBS 207.26</name>
    <dbReference type="NCBI Taxonomy" id="1314779"/>
    <lineage>
        <taxon>Eukaryota</taxon>
        <taxon>Fungi</taxon>
        <taxon>Dikarya</taxon>
        <taxon>Ascomycota</taxon>
        <taxon>Pezizomycotina</taxon>
        <taxon>Dothideomycetes</taxon>
        <taxon>Dothideomycetes incertae sedis</taxon>
        <taxon>Zopfiaceae</taxon>
        <taxon>Zopfia</taxon>
    </lineage>
</organism>
<dbReference type="Proteomes" id="UP000800200">
    <property type="component" value="Unassembled WGS sequence"/>
</dbReference>
<protein>
    <submittedName>
        <fullName evidence="2">Uncharacterized protein</fullName>
    </submittedName>
</protein>
<accession>A0A6A6D4Q5</accession>
<sequence>MFAQSKKPTKSSKRKRKSSVHISESQTVEQELRDVASQQEPNASLESINAAPPSNAVPYEQSDDDFDDRFEDNFDGIDWTRTAINVSSPAGILKTCLEAGQKTLAGLTMSGIEIP</sequence>
<feature type="compositionally biased region" description="Polar residues" evidence="1">
    <location>
        <begin position="20"/>
        <end position="29"/>
    </location>
</feature>
<evidence type="ECO:0000256" key="1">
    <source>
        <dbReference type="SAM" id="MobiDB-lite"/>
    </source>
</evidence>
<dbReference type="EMBL" id="ML995166">
    <property type="protein sequence ID" value="KAF2174367.1"/>
    <property type="molecule type" value="Genomic_DNA"/>
</dbReference>
<reference evidence="2" key="1">
    <citation type="journal article" date="2020" name="Stud. Mycol.">
        <title>101 Dothideomycetes genomes: a test case for predicting lifestyles and emergence of pathogens.</title>
        <authorList>
            <person name="Haridas S."/>
            <person name="Albert R."/>
            <person name="Binder M."/>
            <person name="Bloem J."/>
            <person name="Labutti K."/>
            <person name="Salamov A."/>
            <person name="Andreopoulos B."/>
            <person name="Baker S."/>
            <person name="Barry K."/>
            <person name="Bills G."/>
            <person name="Bluhm B."/>
            <person name="Cannon C."/>
            <person name="Castanera R."/>
            <person name="Culley D."/>
            <person name="Daum C."/>
            <person name="Ezra D."/>
            <person name="Gonzalez J."/>
            <person name="Henrissat B."/>
            <person name="Kuo A."/>
            <person name="Liang C."/>
            <person name="Lipzen A."/>
            <person name="Lutzoni F."/>
            <person name="Magnuson J."/>
            <person name="Mondo S."/>
            <person name="Nolan M."/>
            <person name="Ohm R."/>
            <person name="Pangilinan J."/>
            <person name="Park H.-J."/>
            <person name="Ramirez L."/>
            <person name="Alfaro M."/>
            <person name="Sun H."/>
            <person name="Tritt A."/>
            <person name="Yoshinaga Y."/>
            <person name="Zwiers L.-H."/>
            <person name="Turgeon B."/>
            <person name="Goodwin S."/>
            <person name="Spatafora J."/>
            <person name="Crous P."/>
            <person name="Grigoriev I."/>
        </authorList>
    </citation>
    <scope>NUCLEOTIDE SEQUENCE</scope>
    <source>
        <strain evidence="2">CBS 207.26</strain>
    </source>
</reference>
<gene>
    <name evidence="2" type="ORF">K469DRAFT_798441</name>
</gene>
<evidence type="ECO:0000313" key="3">
    <source>
        <dbReference type="Proteomes" id="UP000800200"/>
    </source>
</evidence>
<name>A0A6A6D4Q5_9PEZI</name>
<feature type="compositionally biased region" description="Acidic residues" evidence="1">
    <location>
        <begin position="61"/>
        <end position="71"/>
    </location>
</feature>
<feature type="compositionally biased region" description="Polar residues" evidence="1">
    <location>
        <begin position="36"/>
        <end position="47"/>
    </location>
</feature>
<proteinExistence type="predicted"/>
<feature type="region of interest" description="Disordered" evidence="1">
    <location>
        <begin position="1"/>
        <end position="71"/>
    </location>
</feature>